<evidence type="ECO:0000313" key="2">
    <source>
        <dbReference type="EMBL" id="SDX78549.1"/>
    </source>
</evidence>
<dbReference type="Proteomes" id="UP000198672">
    <property type="component" value="Unassembled WGS sequence"/>
</dbReference>
<dbReference type="EMBL" id="FNOW01000013">
    <property type="protein sequence ID" value="SDX78549.1"/>
    <property type="molecule type" value="Genomic_DNA"/>
</dbReference>
<keyword evidence="3" id="KW-1185">Reference proteome</keyword>
<proteinExistence type="predicted"/>
<sequence length="61" mass="6640">MIYRKRRHRRPDPLIVLMFAVITGFGVTVSYQILNSAPTERSEVAAQPTVTQPIGATVAGG</sequence>
<dbReference type="OrthoDB" id="9897771at2"/>
<evidence type="ECO:0000256" key="1">
    <source>
        <dbReference type="SAM" id="Phobius"/>
    </source>
</evidence>
<keyword evidence="1" id="KW-1133">Transmembrane helix</keyword>
<keyword evidence="1" id="KW-0472">Membrane</keyword>
<protein>
    <submittedName>
        <fullName evidence="2">Uncharacterized protein</fullName>
    </submittedName>
</protein>
<dbReference type="AlphaFoldDB" id="A0A1H3EKT2"/>
<accession>A0A1H3EKT2</accession>
<evidence type="ECO:0000313" key="3">
    <source>
        <dbReference type="Proteomes" id="UP000198672"/>
    </source>
</evidence>
<name>A0A1H3EKT2_ALLWA</name>
<reference evidence="3" key="1">
    <citation type="submission" date="2016-10" db="EMBL/GenBank/DDBJ databases">
        <authorList>
            <person name="Varghese N."/>
            <person name="Submissions S."/>
        </authorList>
    </citation>
    <scope>NUCLEOTIDE SEQUENCE [LARGE SCALE GENOMIC DNA]</scope>
    <source>
        <strain evidence="3">DSM 173</strain>
    </source>
</reference>
<keyword evidence="1" id="KW-0812">Transmembrane</keyword>
<dbReference type="RefSeq" id="WP_143117022.1">
    <property type="nucleotide sequence ID" value="NZ_FNOW01000013.1"/>
</dbReference>
<feature type="transmembrane region" description="Helical" evidence="1">
    <location>
        <begin position="12"/>
        <end position="34"/>
    </location>
</feature>
<gene>
    <name evidence="2" type="ORF">SAMN05421644_11335</name>
</gene>
<organism evidence="2 3">
    <name type="scientific">Allochromatium warmingii</name>
    <name type="common">Chromatium warmingii</name>
    <dbReference type="NCBI Taxonomy" id="61595"/>
    <lineage>
        <taxon>Bacteria</taxon>
        <taxon>Pseudomonadati</taxon>
        <taxon>Pseudomonadota</taxon>
        <taxon>Gammaproteobacteria</taxon>
        <taxon>Chromatiales</taxon>
        <taxon>Chromatiaceae</taxon>
        <taxon>Allochromatium</taxon>
    </lineage>
</organism>
<dbReference type="STRING" id="61595.SAMN05421644_11335"/>